<feature type="compositionally biased region" description="Basic residues" evidence="1">
    <location>
        <begin position="154"/>
        <end position="163"/>
    </location>
</feature>
<dbReference type="EMBL" id="CP163429">
    <property type="protein sequence ID" value="XDP98005.1"/>
    <property type="molecule type" value="Genomic_DNA"/>
</dbReference>
<feature type="compositionally biased region" description="Low complexity" evidence="1">
    <location>
        <begin position="132"/>
        <end position="153"/>
    </location>
</feature>
<sequence length="163" mass="19005">MSMIQPVANGLRTDHPVPGLPFINDERLLLDNPDAIERTDRNQGEGLWGRTDRLPGGGWVAFTTETKRRDYAWAVHQHPEYGRTVLLIRDKDMSGLHHEWMYGNSGFLYRHGGYWWDGTRWYRPQQVVTAPTRGTTRGRWRTSSPSRPSTSWPARRRHTPREL</sequence>
<proteinExistence type="predicted"/>
<feature type="region of interest" description="Disordered" evidence="1">
    <location>
        <begin position="132"/>
        <end position="163"/>
    </location>
</feature>
<dbReference type="AlphaFoldDB" id="A0AB39LV12"/>
<accession>A0AB39LV12</accession>
<evidence type="ECO:0000256" key="1">
    <source>
        <dbReference type="SAM" id="MobiDB-lite"/>
    </source>
</evidence>
<gene>
    <name evidence="2" type="ORF">AB5J57_32940</name>
</gene>
<organism evidence="2">
    <name type="scientific">Streptomyces sp. R02</name>
    <dbReference type="NCBI Taxonomy" id="3238623"/>
    <lineage>
        <taxon>Bacteria</taxon>
        <taxon>Bacillati</taxon>
        <taxon>Actinomycetota</taxon>
        <taxon>Actinomycetes</taxon>
        <taxon>Kitasatosporales</taxon>
        <taxon>Streptomycetaceae</taxon>
        <taxon>Streptomyces</taxon>
    </lineage>
</organism>
<name>A0AB39LV12_9ACTN</name>
<protein>
    <submittedName>
        <fullName evidence="2">Uncharacterized protein</fullName>
    </submittedName>
</protein>
<dbReference type="RefSeq" id="WP_369161419.1">
    <property type="nucleotide sequence ID" value="NZ_CP163429.1"/>
</dbReference>
<evidence type="ECO:0000313" key="2">
    <source>
        <dbReference type="EMBL" id="XDP98005.1"/>
    </source>
</evidence>
<reference evidence="2" key="1">
    <citation type="submission" date="2024-07" db="EMBL/GenBank/DDBJ databases">
        <authorList>
            <person name="Yu S.T."/>
        </authorList>
    </citation>
    <scope>NUCLEOTIDE SEQUENCE</scope>
    <source>
        <strain evidence="2">R02</strain>
    </source>
</reference>